<evidence type="ECO:0000259" key="1">
    <source>
        <dbReference type="Pfam" id="PF07484"/>
    </source>
</evidence>
<protein>
    <submittedName>
        <fullName evidence="3">Phage tailspike protein</fullName>
    </submittedName>
</protein>
<dbReference type="Gene3D" id="2.170.14.10">
    <property type="entry name" value="Phage P22 tailspike-like, N-terminal domain"/>
    <property type="match status" value="1"/>
</dbReference>
<accession>A0AAP4D8X0</accession>
<dbReference type="InterPro" id="IPR036730">
    <property type="entry name" value="P22_tailspike_N_sf"/>
</dbReference>
<evidence type="ECO:0000313" key="4">
    <source>
        <dbReference type="Proteomes" id="UP001223214"/>
    </source>
</evidence>
<feature type="domain" description="Bacteriophage P22 tailspike N-terminal" evidence="2">
    <location>
        <begin position="4"/>
        <end position="100"/>
    </location>
</feature>
<dbReference type="InterPro" id="IPR011083">
    <property type="entry name" value="Phage_tail_collar_dom"/>
</dbReference>
<keyword evidence="4" id="KW-1185">Reference proteome</keyword>
<comment type="caution">
    <text evidence="3">The sequence shown here is derived from an EMBL/GenBank/DDBJ whole genome shotgun (WGS) entry which is preliminary data.</text>
</comment>
<name>A0AAP4D8X0_9ENTR</name>
<dbReference type="EMBL" id="JASSOM010000056">
    <property type="protein sequence ID" value="MDK9364168.1"/>
    <property type="molecule type" value="Genomic_DNA"/>
</dbReference>
<feature type="domain" description="Phage tail collar" evidence="1">
    <location>
        <begin position="193"/>
        <end position="249"/>
    </location>
</feature>
<dbReference type="Pfam" id="PF09008">
    <property type="entry name" value="Head_binding"/>
    <property type="match status" value="1"/>
</dbReference>
<dbReference type="Gene3D" id="3.90.1340.10">
    <property type="entry name" value="Phage tail collar domain"/>
    <property type="match status" value="1"/>
</dbReference>
<evidence type="ECO:0000259" key="2">
    <source>
        <dbReference type="Pfam" id="PF09008"/>
    </source>
</evidence>
<dbReference type="InterPro" id="IPR037053">
    <property type="entry name" value="Phage_tail_collar_dom_sf"/>
</dbReference>
<gene>
    <name evidence="3" type="ORF">QQF32_13275</name>
</gene>
<dbReference type="Proteomes" id="UP001223214">
    <property type="component" value="Unassembled WGS sequence"/>
</dbReference>
<dbReference type="InterPro" id="IPR009093">
    <property type="entry name" value="P22_tailspike_N"/>
</dbReference>
<dbReference type="SUPFAM" id="SSF88874">
    <property type="entry name" value="Receptor-binding domain of short tail fibre protein gp12"/>
    <property type="match status" value="1"/>
</dbReference>
<proteinExistence type="predicted"/>
<dbReference type="Pfam" id="PF07484">
    <property type="entry name" value="Collar"/>
    <property type="match status" value="1"/>
</dbReference>
<dbReference type="AlphaFoldDB" id="A0AAP4D8X0"/>
<dbReference type="SUPFAM" id="SSF51327">
    <property type="entry name" value="Head-binding domain of phage P22 tailspike protein"/>
    <property type="match status" value="1"/>
</dbReference>
<evidence type="ECO:0000313" key="3">
    <source>
        <dbReference type="EMBL" id="MDK9364168.1"/>
    </source>
</evidence>
<organism evidence="3 4">
    <name type="scientific">Lelliottia wanjuensis</name>
    <dbReference type="NCBI Taxonomy" id="3050585"/>
    <lineage>
        <taxon>Bacteria</taxon>
        <taxon>Pseudomonadati</taxon>
        <taxon>Pseudomonadota</taxon>
        <taxon>Gammaproteobacteria</taxon>
        <taxon>Enterobacterales</taxon>
        <taxon>Enterobacteriaceae</taxon>
        <taxon>Lelliottia</taxon>
    </lineage>
</organism>
<dbReference type="RefSeq" id="WP_285149540.1">
    <property type="nucleotide sequence ID" value="NZ_JASSOM010000056.1"/>
</dbReference>
<reference evidence="3 4" key="1">
    <citation type="submission" date="2023-06" db="EMBL/GenBank/DDBJ databases">
        <title>Identification and characterization of antibiotic-resistant Gram-negative bacteria.</title>
        <authorList>
            <person name="Cho G.-S."/>
            <person name="Lee J."/>
            <person name="Tai E."/>
            <person name="Jeong S."/>
            <person name="Kim I."/>
            <person name="Kim B.-E."/>
            <person name="Jeong M.-I."/>
            <person name="Oh K.-K."/>
            <person name="Franz C.M.A.P."/>
        </authorList>
    </citation>
    <scope>NUCLEOTIDE SEQUENCE [LARGE SCALE GENOMIC DNA]</scope>
    <source>
        <strain evidence="3 4">V106_12</strain>
    </source>
</reference>
<sequence length="477" mass="52505">MSTLVTNPTAQFINPLFGNPCENAKIFIGKVNTDAGKPENRQQVYLMQWTDEATLNKVPLPQPLETNSAGVIVYQGLPVTAWVDGAYSITIVGYDGSQLYTSFYVDDPTYWLRLDLATEPKKTADGLHYDPNDKHGVNMVAGAAPILSPEFEGEPTAPTPPAGDSSTRIANTEFVTEEVQKIGDSGPLGTHSWYVGSTHPANSVVMDGSQLSKTTYKDLYAIIGDTVATANGMVPDSASFYIPDLRSRYIRGTDNGASRSSHAQMLKNYPDVFKKHHHTSHYTLEGVTLDGDDDARFLRLDPDKANGGGSYGSAPDDITNDVGDSETMPMTVPMLPILWVTRASATVSTSVYAWHEKPEYEAARPAIHHYHEDTGEYLASSPARPSPLEPGIWLTPAHATQLTPPASRPGHILAFREGNWLHDADLFQQREQAKEDVRLTRERRNTVLMENANKHKAINEWLKQQGAPFTLDDLENI</sequence>